<organism evidence="1 2">
    <name type="scientific">Hydnum rufescens UP504</name>
    <dbReference type="NCBI Taxonomy" id="1448309"/>
    <lineage>
        <taxon>Eukaryota</taxon>
        <taxon>Fungi</taxon>
        <taxon>Dikarya</taxon>
        <taxon>Basidiomycota</taxon>
        <taxon>Agaricomycotina</taxon>
        <taxon>Agaricomycetes</taxon>
        <taxon>Cantharellales</taxon>
        <taxon>Hydnaceae</taxon>
        <taxon>Hydnum</taxon>
    </lineage>
</organism>
<proteinExistence type="predicted"/>
<dbReference type="EMBL" id="MU129341">
    <property type="protein sequence ID" value="KAF9503522.1"/>
    <property type="molecule type" value="Genomic_DNA"/>
</dbReference>
<protein>
    <submittedName>
        <fullName evidence="1">Uncharacterized protein</fullName>
    </submittedName>
</protein>
<dbReference type="Proteomes" id="UP000886523">
    <property type="component" value="Unassembled WGS sequence"/>
</dbReference>
<gene>
    <name evidence="1" type="ORF">BS47DRAFT_1402319</name>
</gene>
<accession>A0A9P6ADF8</accession>
<reference evidence="1" key="1">
    <citation type="journal article" date="2020" name="Nat. Commun.">
        <title>Large-scale genome sequencing of mycorrhizal fungi provides insights into the early evolution of symbiotic traits.</title>
        <authorList>
            <person name="Miyauchi S."/>
            <person name="Kiss E."/>
            <person name="Kuo A."/>
            <person name="Drula E."/>
            <person name="Kohler A."/>
            <person name="Sanchez-Garcia M."/>
            <person name="Morin E."/>
            <person name="Andreopoulos B."/>
            <person name="Barry K.W."/>
            <person name="Bonito G."/>
            <person name="Buee M."/>
            <person name="Carver A."/>
            <person name="Chen C."/>
            <person name="Cichocki N."/>
            <person name="Clum A."/>
            <person name="Culley D."/>
            <person name="Crous P.W."/>
            <person name="Fauchery L."/>
            <person name="Girlanda M."/>
            <person name="Hayes R.D."/>
            <person name="Keri Z."/>
            <person name="LaButti K."/>
            <person name="Lipzen A."/>
            <person name="Lombard V."/>
            <person name="Magnuson J."/>
            <person name="Maillard F."/>
            <person name="Murat C."/>
            <person name="Nolan M."/>
            <person name="Ohm R.A."/>
            <person name="Pangilinan J."/>
            <person name="Pereira M.F."/>
            <person name="Perotto S."/>
            <person name="Peter M."/>
            <person name="Pfister S."/>
            <person name="Riley R."/>
            <person name="Sitrit Y."/>
            <person name="Stielow J.B."/>
            <person name="Szollosi G."/>
            <person name="Zifcakova L."/>
            <person name="Stursova M."/>
            <person name="Spatafora J.W."/>
            <person name="Tedersoo L."/>
            <person name="Vaario L.M."/>
            <person name="Yamada A."/>
            <person name="Yan M."/>
            <person name="Wang P."/>
            <person name="Xu J."/>
            <person name="Bruns T."/>
            <person name="Baldrian P."/>
            <person name="Vilgalys R."/>
            <person name="Dunand C."/>
            <person name="Henrissat B."/>
            <person name="Grigoriev I.V."/>
            <person name="Hibbett D."/>
            <person name="Nagy L.G."/>
            <person name="Martin F.M."/>
        </authorList>
    </citation>
    <scope>NUCLEOTIDE SEQUENCE</scope>
    <source>
        <strain evidence="1">UP504</strain>
    </source>
</reference>
<comment type="caution">
    <text evidence="1">The sequence shown here is derived from an EMBL/GenBank/DDBJ whole genome shotgun (WGS) entry which is preliminary data.</text>
</comment>
<keyword evidence="2" id="KW-1185">Reference proteome</keyword>
<name>A0A9P6ADF8_9AGAM</name>
<evidence type="ECO:0000313" key="1">
    <source>
        <dbReference type="EMBL" id="KAF9503522.1"/>
    </source>
</evidence>
<evidence type="ECO:0000313" key="2">
    <source>
        <dbReference type="Proteomes" id="UP000886523"/>
    </source>
</evidence>
<sequence>MPSAAATSVSNTVGQETQTRLQFGLDWRNNRIMEWHHSPHPRPTKISTLRLRERDQKDFKTRVMANLMDAVKNGPE</sequence>
<dbReference type="AlphaFoldDB" id="A0A9P6ADF8"/>